<evidence type="ECO:0000313" key="16">
    <source>
        <dbReference type="Proteomes" id="UP000000689"/>
    </source>
</evidence>
<dbReference type="Gene3D" id="3.30.70.2630">
    <property type="match status" value="1"/>
</dbReference>
<dbReference type="SMART" id="SM00975">
    <property type="entry name" value="Telomerase_RBD"/>
    <property type="match status" value="1"/>
</dbReference>
<dbReference type="GO" id="GO:0005730">
    <property type="term" value="C:nucleolus"/>
    <property type="evidence" value="ECO:0007669"/>
    <property type="project" value="EnsemblFungi"/>
</dbReference>
<keyword evidence="8 13" id="KW-0460">Magnesium</keyword>
<evidence type="ECO:0000256" key="12">
    <source>
        <dbReference type="ARBA" id="ARBA00048173"/>
    </source>
</evidence>
<reference evidence="15 16" key="1">
    <citation type="journal article" date="2011" name="Proc. Natl. Acad. Sci. U.S.A.">
        <title>Evolutionary erosion of yeast sex chromosomes by mating-type switching accidents.</title>
        <authorList>
            <person name="Gordon J.L."/>
            <person name="Armisen D."/>
            <person name="Proux-Wera E."/>
            <person name="Oheigeartaigh S.S."/>
            <person name="Byrne K.P."/>
            <person name="Wolfe K.H."/>
        </authorList>
    </citation>
    <scope>NUCLEOTIDE SEQUENCE [LARGE SCALE GENOMIC DNA]</scope>
    <source>
        <strain evidence="16">ATCC 10597 / BCRC 20456 / CBS 421 / NBRC 0211 / NRRL Y-12639</strain>
    </source>
</reference>
<comment type="subcellular location">
    <subcellularLocation>
        <location evidence="13">Nucleus</location>
    </subcellularLocation>
    <subcellularLocation>
        <location evidence="13">Chromosome</location>
        <location evidence="13">Telomere</location>
    </subcellularLocation>
</comment>
<dbReference type="GO" id="GO:0003720">
    <property type="term" value="F:telomerase activity"/>
    <property type="evidence" value="ECO:0007669"/>
    <property type="project" value="EnsemblFungi"/>
</dbReference>
<dbReference type="eggNOG" id="KOG1005">
    <property type="taxonomic scope" value="Eukaryota"/>
</dbReference>
<comment type="similarity">
    <text evidence="1 13">Belongs to the reverse transcriptase family. Telomerase subfamily.</text>
</comment>
<dbReference type="PANTHER" id="PTHR12066">
    <property type="entry name" value="TELOMERASE REVERSE TRANSCRIPTASE"/>
    <property type="match status" value="1"/>
</dbReference>
<dbReference type="GeneID" id="11494326"/>
<dbReference type="EC" id="2.7.7.49" evidence="2 13"/>
<comment type="function">
    <text evidence="13">Telomerase is a ribonucleoprotein enzyme essential for the replication of chromosome termini in most eukaryotes. It elongates telomeres. It is a reverse transcriptase that adds simple sequence repeats to chromosome ends by copying a template sequence within the RNA component of the enzyme.</text>
</comment>
<dbReference type="InterPro" id="IPR043502">
    <property type="entry name" value="DNA/RNA_pol_sf"/>
</dbReference>
<keyword evidence="4 13" id="KW-0158">Chromosome</keyword>
<dbReference type="InterPro" id="IPR003545">
    <property type="entry name" value="Telomerase_RT"/>
</dbReference>
<dbReference type="Proteomes" id="UP000000689">
    <property type="component" value="Chromosome 10"/>
</dbReference>
<name>G0WGY9_NAUDC</name>
<dbReference type="AlphaFoldDB" id="G0WGY9"/>
<keyword evidence="9 13" id="KW-0779">Telomere</keyword>
<accession>G0WGY9</accession>
<dbReference type="Pfam" id="PF12009">
    <property type="entry name" value="Telomerase_RBD"/>
    <property type="match status" value="1"/>
</dbReference>
<evidence type="ECO:0000256" key="9">
    <source>
        <dbReference type="ARBA" id="ARBA00022895"/>
    </source>
</evidence>
<organism evidence="15 16">
    <name type="scientific">Naumovozyma dairenensis (strain ATCC 10597 / BCRC 20456 / CBS 421 / NBRC 0211 / NRRL Y-12639)</name>
    <name type="common">Saccharomyces dairenensis</name>
    <dbReference type="NCBI Taxonomy" id="1071378"/>
    <lineage>
        <taxon>Eukaryota</taxon>
        <taxon>Fungi</taxon>
        <taxon>Dikarya</taxon>
        <taxon>Ascomycota</taxon>
        <taxon>Saccharomycotina</taxon>
        <taxon>Saccharomycetes</taxon>
        <taxon>Saccharomycetales</taxon>
        <taxon>Saccharomycetaceae</taxon>
        <taxon>Naumovozyma</taxon>
    </lineage>
</organism>
<dbReference type="GO" id="GO:0000781">
    <property type="term" value="C:chromosome, telomeric region"/>
    <property type="evidence" value="ECO:0007669"/>
    <property type="project" value="UniProtKB-SubCell"/>
</dbReference>
<dbReference type="GO" id="GO:0070034">
    <property type="term" value="F:telomerase RNA binding"/>
    <property type="evidence" value="ECO:0007669"/>
    <property type="project" value="TreeGrafter"/>
</dbReference>
<dbReference type="STRING" id="1071378.G0WGY9"/>
<keyword evidence="7 13" id="KW-0479">Metal-binding</keyword>
<dbReference type="GO" id="GO:0007004">
    <property type="term" value="P:telomere maintenance via telomerase"/>
    <property type="evidence" value="ECO:0007669"/>
    <property type="project" value="EnsemblFungi"/>
</dbReference>
<evidence type="ECO:0000256" key="7">
    <source>
        <dbReference type="ARBA" id="ARBA00022723"/>
    </source>
</evidence>
<dbReference type="PANTHER" id="PTHR12066:SF0">
    <property type="entry name" value="TELOMERASE REVERSE TRANSCRIPTASE"/>
    <property type="match status" value="1"/>
</dbReference>
<dbReference type="CDD" id="cd01648">
    <property type="entry name" value="TERT"/>
    <property type="match status" value="1"/>
</dbReference>
<dbReference type="RefSeq" id="XP_003672310.1">
    <property type="nucleotide sequence ID" value="XM_003672262.1"/>
</dbReference>
<evidence type="ECO:0000256" key="5">
    <source>
        <dbReference type="ARBA" id="ARBA00022679"/>
    </source>
</evidence>
<protein>
    <recommendedName>
        <fullName evidence="3 13">Telomerase reverse transcriptase</fullName>
        <ecNumber evidence="2 13">2.7.7.49</ecNumber>
    </recommendedName>
    <alternativeName>
        <fullName evidence="13">Telomerase catalytic subunit</fullName>
    </alternativeName>
</protein>
<evidence type="ECO:0000256" key="2">
    <source>
        <dbReference type="ARBA" id="ARBA00012493"/>
    </source>
</evidence>
<keyword evidence="6 13" id="KW-0548">Nucleotidyltransferase</keyword>
<dbReference type="OMA" id="CYDSIPR"/>
<evidence type="ECO:0000256" key="6">
    <source>
        <dbReference type="ARBA" id="ARBA00022695"/>
    </source>
</evidence>
<evidence type="ECO:0000256" key="4">
    <source>
        <dbReference type="ARBA" id="ARBA00022454"/>
    </source>
</evidence>
<evidence type="ECO:0000256" key="13">
    <source>
        <dbReference type="RuleBase" id="RU365061"/>
    </source>
</evidence>
<comment type="catalytic activity">
    <reaction evidence="12 13">
        <text>DNA(n) + a 2'-deoxyribonucleoside 5'-triphosphate = DNA(n+1) + diphosphate</text>
        <dbReference type="Rhea" id="RHEA:22508"/>
        <dbReference type="Rhea" id="RHEA-COMP:17339"/>
        <dbReference type="Rhea" id="RHEA-COMP:17340"/>
        <dbReference type="ChEBI" id="CHEBI:33019"/>
        <dbReference type="ChEBI" id="CHEBI:61560"/>
        <dbReference type="ChEBI" id="CHEBI:173112"/>
        <dbReference type="EC" id="2.7.7.49"/>
    </reaction>
</comment>
<dbReference type="KEGG" id="ndi:NDAI_0J01750"/>
<dbReference type="OrthoDB" id="289721at2759"/>
<dbReference type="SUPFAM" id="SSF56672">
    <property type="entry name" value="DNA/RNA polymerases"/>
    <property type="match status" value="1"/>
</dbReference>
<dbReference type="PROSITE" id="PS50878">
    <property type="entry name" value="RT_POL"/>
    <property type="match status" value="1"/>
</dbReference>
<feature type="domain" description="Reverse transcriptase" evidence="14">
    <location>
        <begin position="441"/>
        <end position="763"/>
    </location>
</feature>
<sequence>MENLKDFITKILKNDTSIDYSSVKLNLDTLDGFDDFLTSCFVVKNEIHINLPNIVTSPSSRLSSPKKLDKPQDTEDGINYGLEHSAIIDHCILYLLEAKLFNNIITLGYSIARNDQVNSILHCNSINTNVNNIKRNPNWKRLHHLIDTTNFLNLLLNYSIFQWTTDDQPLTQIVGNRLNLPHKPPMWYQKQVDSLRSDKNPMIGNSSFLHKSATNYKPMHILPKDPPNRIYSVIFEAPSLASTNNKISKKLRHILCHHIAKMLSNHQQKIKYMRIYNKICPKTNTRNSKSHLDSQIKISEITRFLIIILEKLIPSELLGSKRNKSKLFKMVPMILSFPGNTTIEFGRYALKNFKVKDLAISLLKRSTITRDYFEVLTQVQHCFVLWTLTNLIPKILSTFFYCTEISSTTNVIYFRHDVWNELTAPFMSTYFEKYLVENISCRNHNSYTLSEFNHSKLRLIPKKASHEYRVIAVPCKGADHEENIIYKDNMRSVIAPVKSILEYIRNKIEHKNFKKLYCIQHIAKFVKNFKFSLLMKYGTLPELFLLKFDMASCYDSIPRNTAMDLIKKRMEEENGFFVRSQSFFNLKTQDLQVRNVVNGSSPFLNGTHSSSDLVFIDNVKTMHFSIDDVLKVLEMELFKTCLWIGSKCYLRKDGLFQGSSLSGLVVDIMYDDLLENYDEFKKRPGHDNLILRLADDFLIISTDKSQIIDIKDLAMTGFNKYNANVKAEKIVTVSSQSNHTDIIQFCALNIHVEKLEIWKDYTTFNVPLIRSRSQANMFYRLQSLFELRLSYRTTDLYLNSLKTVLKQVDYISRNMADVFLEAMKYELNVETKLFADFTTYLSKAIIHKACFGLRKKATNKLEAKIRSKILKAFFVTISKRQTKFQNIIKYLKSELKPFLSGDEIYHRQ</sequence>
<dbReference type="GO" id="GO:0042162">
    <property type="term" value="F:telomeric DNA binding"/>
    <property type="evidence" value="ECO:0007669"/>
    <property type="project" value="EnsemblFungi"/>
</dbReference>
<dbReference type="InterPro" id="IPR000477">
    <property type="entry name" value="RT_dom"/>
</dbReference>
<evidence type="ECO:0000256" key="11">
    <source>
        <dbReference type="ARBA" id="ARBA00023242"/>
    </source>
</evidence>
<dbReference type="GO" id="GO:0000333">
    <property type="term" value="C:telomerase catalytic core complex"/>
    <property type="evidence" value="ECO:0007669"/>
    <property type="project" value="EnsemblFungi"/>
</dbReference>
<dbReference type="HOGENOM" id="CLU_012565_0_0_1"/>
<dbReference type="GO" id="GO:0046872">
    <property type="term" value="F:metal ion binding"/>
    <property type="evidence" value="ECO:0007669"/>
    <property type="project" value="UniProtKB-KW"/>
</dbReference>
<keyword evidence="5 13" id="KW-0808">Transferase</keyword>
<dbReference type="Pfam" id="PF00078">
    <property type="entry name" value="RVT_1"/>
    <property type="match status" value="1"/>
</dbReference>
<evidence type="ECO:0000256" key="8">
    <source>
        <dbReference type="ARBA" id="ARBA00022842"/>
    </source>
</evidence>
<evidence type="ECO:0000256" key="1">
    <source>
        <dbReference type="ARBA" id="ARBA00008001"/>
    </source>
</evidence>
<dbReference type="EMBL" id="HE580276">
    <property type="protein sequence ID" value="CCD27067.1"/>
    <property type="molecule type" value="Genomic_DNA"/>
</dbReference>
<keyword evidence="11 13" id="KW-0539">Nucleus</keyword>
<gene>
    <name evidence="15" type="primary">NDAI0J01750</name>
    <name evidence="15" type="ordered locus">NDAI_0J01750</name>
</gene>
<evidence type="ECO:0000259" key="14">
    <source>
        <dbReference type="PROSITE" id="PS50878"/>
    </source>
</evidence>
<evidence type="ECO:0000256" key="10">
    <source>
        <dbReference type="ARBA" id="ARBA00022918"/>
    </source>
</evidence>
<dbReference type="Gene3D" id="1.10.132.70">
    <property type="match status" value="1"/>
</dbReference>
<dbReference type="InterPro" id="IPR021891">
    <property type="entry name" value="Telomerase_RBD"/>
</dbReference>
<evidence type="ECO:0000256" key="3">
    <source>
        <dbReference type="ARBA" id="ARBA00016182"/>
    </source>
</evidence>
<dbReference type="PRINTS" id="PR01365">
    <property type="entry name" value="TELOMERASERT"/>
</dbReference>
<proteinExistence type="inferred from homology"/>
<keyword evidence="16" id="KW-1185">Reference proteome</keyword>
<keyword evidence="10 13" id="KW-0695">RNA-directed DNA polymerase</keyword>
<evidence type="ECO:0000313" key="15">
    <source>
        <dbReference type="EMBL" id="CCD27067.1"/>
    </source>
</evidence>